<keyword evidence="3" id="KW-1185">Reference proteome</keyword>
<dbReference type="EMBL" id="BPLR01019507">
    <property type="protein sequence ID" value="GIX68605.1"/>
    <property type="molecule type" value="Genomic_DNA"/>
</dbReference>
<comment type="caution">
    <text evidence="2">The sequence shown here is derived from an EMBL/GenBank/DDBJ whole genome shotgun (WGS) entry which is preliminary data.</text>
</comment>
<accession>A0AAV4M8P6</accession>
<name>A0AAV4M8P6_CAEEX</name>
<gene>
    <name evidence="2" type="ORF">CEXT_345961</name>
</gene>
<evidence type="ECO:0000313" key="2">
    <source>
        <dbReference type="EMBL" id="GIX68605.1"/>
    </source>
</evidence>
<dbReference type="AlphaFoldDB" id="A0AAV4M8P6"/>
<dbReference type="Proteomes" id="UP001054945">
    <property type="component" value="Unassembled WGS sequence"/>
</dbReference>
<feature type="region of interest" description="Disordered" evidence="1">
    <location>
        <begin position="1"/>
        <end position="33"/>
    </location>
</feature>
<protein>
    <submittedName>
        <fullName evidence="2">Uncharacterized protein</fullName>
    </submittedName>
</protein>
<evidence type="ECO:0000256" key="1">
    <source>
        <dbReference type="SAM" id="MobiDB-lite"/>
    </source>
</evidence>
<sequence>MQETIGSFNISAATHTPSSPSFVAASGDSNSKHRTNARIEIGLLWVPDKTNAMPRYSSFENKNYQPTSPACNSDLSLEMFLESPLSPDSSTKISNAAKDTDIAPTKRQSLKQLFQMMVSRNKKKSS</sequence>
<organism evidence="2 3">
    <name type="scientific">Caerostris extrusa</name>
    <name type="common">Bark spider</name>
    <name type="synonym">Caerostris bankana</name>
    <dbReference type="NCBI Taxonomy" id="172846"/>
    <lineage>
        <taxon>Eukaryota</taxon>
        <taxon>Metazoa</taxon>
        <taxon>Ecdysozoa</taxon>
        <taxon>Arthropoda</taxon>
        <taxon>Chelicerata</taxon>
        <taxon>Arachnida</taxon>
        <taxon>Araneae</taxon>
        <taxon>Araneomorphae</taxon>
        <taxon>Entelegynae</taxon>
        <taxon>Araneoidea</taxon>
        <taxon>Araneidae</taxon>
        <taxon>Caerostris</taxon>
    </lineage>
</organism>
<evidence type="ECO:0000313" key="3">
    <source>
        <dbReference type="Proteomes" id="UP001054945"/>
    </source>
</evidence>
<feature type="compositionally biased region" description="Polar residues" evidence="1">
    <location>
        <begin position="1"/>
        <end position="21"/>
    </location>
</feature>
<feature type="region of interest" description="Disordered" evidence="1">
    <location>
        <begin position="86"/>
        <end position="106"/>
    </location>
</feature>
<reference evidence="2 3" key="1">
    <citation type="submission" date="2021-06" db="EMBL/GenBank/DDBJ databases">
        <title>Caerostris extrusa draft genome.</title>
        <authorList>
            <person name="Kono N."/>
            <person name="Arakawa K."/>
        </authorList>
    </citation>
    <scope>NUCLEOTIDE SEQUENCE [LARGE SCALE GENOMIC DNA]</scope>
</reference>
<proteinExistence type="predicted"/>